<dbReference type="CDD" id="cd13711">
    <property type="entry name" value="PBP2_Ngo0372_TcyA"/>
    <property type="match status" value="1"/>
</dbReference>
<dbReference type="PROSITE" id="PS01039">
    <property type="entry name" value="SBP_BACTERIAL_3"/>
    <property type="match status" value="1"/>
</dbReference>
<name>A0ABY2IR81_9MICO</name>
<evidence type="ECO:0000256" key="3">
    <source>
        <dbReference type="ARBA" id="ARBA00022729"/>
    </source>
</evidence>
<evidence type="ECO:0000256" key="1">
    <source>
        <dbReference type="ARBA" id="ARBA00004196"/>
    </source>
</evidence>
<evidence type="ECO:0000256" key="5">
    <source>
        <dbReference type="SAM" id="SignalP"/>
    </source>
</evidence>
<sequence>MKLTFRSALVAGAIVTLAALSLTACATGGTAGSTSGATTADDSLTKVQKAGTLTVGTEGTYRPFSFHENGAGDITGYDVDVVKAVAAKLGVTATFQETQWDGIFAGLEAGRFDAIANQVSITPERTAKYTFSTPYTYSTGVIVVKSDNTSITSFESLSGKTTAQSLTSNWNTLATQSGANVQAVEGWAQSVALVEQGRVDATINDNLTFLDYKKNNDASGLKVAATTTDKSESALAFAGGSTALATAVDTALADLASDGTLTSISEKYFGADVSK</sequence>
<gene>
    <name evidence="8" type="ORF">E3O46_08235</name>
</gene>
<dbReference type="InterPro" id="IPR001638">
    <property type="entry name" value="Solute-binding_3/MltF_N"/>
</dbReference>
<dbReference type="SMART" id="SM00062">
    <property type="entry name" value="PBPb"/>
    <property type="match status" value="1"/>
</dbReference>
<feature type="signal peptide" evidence="5">
    <location>
        <begin position="1"/>
        <end position="26"/>
    </location>
</feature>
<keyword evidence="3 5" id="KW-0732">Signal</keyword>
<comment type="subcellular location">
    <subcellularLocation>
        <location evidence="1">Cell envelope</location>
    </subcellularLocation>
</comment>
<feature type="domain" description="Ionotropic glutamate receptor C-terminal" evidence="7">
    <location>
        <begin position="52"/>
        <end position="271"/>
    </location>
</feature>
<feature type="domain" description="Solute-binding protein family 3/N-terminal" evidence="6">
    <location>
        <begin position="52"/>
        <end position="272"/>
    </location>
</feature>
<dbReference type="Gene3D" id="3.40.190.10">
    <property type="entry name" value="Periplasmic binding protein-like II"/>
    <property type="match status" value="2"/>
</dbReference>
<dbReference type="PANTHER" id="PTHR35936:SF35">
    <property type="entry name" value="L-CYSTINE-BINDING PROTEIN TCYJ"/>
    <property type="match status" value="1"/>
</dbReference>
<dbReference type="RefSeq" id="WP_134559550.1">
    <property type="nucleotide sequence ID" value="NZ_SOFS01000018.1"/>
</dbReference>
<evidence type="ECO:0000313" key="9">
    <source>
        <dbReference type="Proteomes" id="UP000297604"/>
    </source>
</evidence>
<evidence type="ECO:0000259" key="6">
    <source>
        <dbReference type="SMART" id="SM00062"/>
    </source>
</evidence>
<dbReference type="InterPro" id="IPR001320">
    <property type="entry name" value="Iontro_rcpt_C"/>
</dbReference>
<dbReference type="PANTHER" id="PTHR35936">
    <property type="entry name" value="MEMBRANE-BOUND LYTIC MUREIN TRANSGLYCOSYLASE F"/>
    <property type="match status" value="1"/>
</dbReference>
<accession>A0ABY2IR81</accession>
<dbReference type="SUPFAM" id="SSF53850">
    <property type="entry name" value="Periplasmic binding protein-like II"/>
    <property type="match status" value="1"/>
</dbReference>
<organism evidence="8 9">
    <name type="scientific">Cryobacterium glucosi</name>
    <dbReference type="NCBI Taxonomy" id="1259175"/>
    <lineage>
        <taxon>Bacteria</taxon>
        <taxon>Bacillati</taxon>
        <taxon>Actinomycetota</taxon>
        <taxon>Actinomycetes</taxon>
        <taxon>Micrococcales</taxon>
        <taxon>Microbacteriaceae</taxon>
        <taxon>Cryobacterium</taxon>
    </lineage>
</organism>
<dbReference type="Proteomes" id="UP000297604">
    <property type="component" value="Unassembled WGS sequence"/>
</dbReference>
<dbReference type="InterPro" id="IPR018313">
    <property type="entry name" value="SBP_3_CS"/>
</dbReference>
<dbReference type="Pfam" id="PF00497">
    <property type="entry name" value="SBP_bac_3"/>
    <property type="match status" value="1"/>
</dbReference>
<dbReference type="PROSITE" id="PS51257">
    <property type="entry name" value="PROKAR_LIPOPROTEIN"/>
    <property type="match status" value="1"/>
</dbReference>
<dbReference type="EMBL" id="SOFS01000018">
    <property type="protein sequence ID" value="TFC20902.1"/>
    <property type="molecule type" value="Genomic_DNA"/>
</dbReference>
<feature type="chain" id="PRO_5046996714" evidence="5">
    <location>
        <begin position="27"/>
        <end position="275"/>
    </location>
</feature>
<protein>
    <submittedName>
        <fullName evidence="8">Amino acid ABC transporter substrate-binding protein</fullName>
    </submittedName>
</protein>
<proteinExistence type="inferred from homology"/>
<dbReference type="SMART" id="SM00079">
    <property type="entry name" value="PBPe"/>
    <property type="match status" value="1"/>
</dbReference>
<comment type="caution">
    <text evidence="8">The sequence shown here is derived from an EMBL/GenBank/DDBJ whole genome shotgun (WGS) entry which is preliminary data.</text>
</comment>
<reference evidence="8 9" key="1">
    <citation type="submission" date="2019-03" db="EMBL/GenBank/DDBJ databases">
        <title>Genomics of glacier-inhabiting Cryobacterium strains.</title>
        <authorList>
            <person name="Liu Q."/>
            <person name="Xin Y.-H."/>
        </authorList>
    </citation>
    <scope>NUCLEOTIDE SEQUENCE [LARGE SCALE GENOMIC DNA]</scope>
    <source>
        <strain evidence="8 9">MDB1-5</strain>
    </source>
</reference>
<evidence type="ECO:0000256" key="4">
    <source>
        <dbReference type="RuleBase" id="RU003744"/>
    </source>
</evidence>
<evidence type="ECO:0000259" key="7">
    <source>
        <dbReference type="SMART" id="SM00079"/>
    </source>
</evidence>
<comment type="similarity">
    <text evidence="2 4">Belongs to the bacterial solute-binding protein 3 family.</text>
</comment>
<evidence type="ECO:0000256" key="2">
    <source>
        <dbReference type="ARBA" id="ARBA00010333"/>
    </source>
</evidence>
<evidence type="ECO:0000313" key="8">
    <source>
        <dbReference type="EMBL" id="TFC20902.1"/>
    </source>
</evidence>
<keyword evidence="9" id="KW-1185">Reference proteome</keyword>